<evidence type="ECO:0000256" key="4">
    <source>
        <dbReference type="ARBA" id="ARBA00023136"/>
    </source>
</evidence>
<feature type="transmembrane region" description="Helical" evidence="6">
    <location>
        <begin position="34"/>
        <end position="53"/>
    </location>
</feature>
<organism evidence="8 9">
    <name type="scientific">Actinophytocola xanthii</name>
    <dbReference type="NCBI Taxonomy" id="1912961"/>
    <lineage>
        <taxon>Bacteria</taxon>
        <taxon>Bacillati</taxon>
        <taxon>Actinomycetota</taxon>
        <taxon>Actinomycetes</taxon>
        <taxon>Pseudonocardiales</taxon>
        <taxon>Pseudonocardiaceae</taxon>
    </lineage>
</organism>
<dbReference type="InterPro" id="IPR051784">
    <property type="entry name" value="Nod_factor_ABC_transporter"/>
</dbReference>
<protein>
    <recommendedName>
        <fullName evidence="6">Transport permease protein</fullName>
    </recommendedName>
</protein>
<feature type="transmembrane region" description="Helical" evidence="6">
    <location>
        <begin position="180"/>
        <end position="199"/>
    </location>
</feature>
<dbReference type="PROSITE" id="PS51012">
    <property type="entry name" value="ABC_TM2"/>
    <property type="match status" value="1"/>
</dbReference>
<sequence length="271" mass="29026">MTTAQATALPSPTRVGLSRGRIELRQFFRQREQVIFTFTFPAFILVLLASIFNGTYPDGVSVGQVFSASMIGAGIVATSFLNMGVGVALDREDGTLKRLHGTPVTATSYFLGKIVLVAVASLAEVVLLLAVGMALFDVTLPTDPGRWVTFAWVFLLTVVSCSLLGIAISSIARGAQSAAAVTNVPYVALLFMSGVYITLDALPEWMLRVGSLFPIKWAAQGFRSVFLPDSMAVQEAAGSWEHGTTALALGAWCVVGLLLCLVTFRWTNRRG</sequence>
<dbReference type="EMBL" id="MSIE01000014">
    <property type="protein sequence ID" value="OLF17747.1"/>
    <property type="molecule type" value="Genomic_DNA"/>
</dbReference>
<feature type="transmembrane region" description="Helical" evidence="6">
    <location>
        <begin position="65"/>
        <end position="89"/>
    </location>
</feature>
<evidence type="ECO:0000259" key="7">
    <source>
        <dbReference type="PROSITE" id="PS51012"/>
    </source>
</evidence>
<dbReference type="PANTHER" id="PTHR43229:SF6">
    <property type="entry name" value="ABC-TYPE MULTIDRUG TRANSPORT SYSTEM, PERMEASE COMPONENT"/>
    <property type="match status" value="1"/>
</dbReference>
<evidence type="ECO:0000313" key="8">
    <source>
        <dbReference type="EMBL" id="OLF17747.1"/>
    </source>
</evidence>
<dbReference type="InterPro" id="IPR047817">
    <property type="entry name" value="ABC2_TM_bact-type"/>
</dbReference>
<dbReference type="Proteomes" id="UP000185596">
    <property type="component" value="Unassembled WGS sequence"/>
</dbReference>
<evidence type="ECO:0000256" key="2">
    <source>
        <dbReference type="ARBA" id="ARBA00022692"/>
    </source>
</evidence>
<keyword evidence="9" id="KW-1185">Reference proteome</keyword>
<dbReference type="GO" id="GO:0043190">
    <property type="term" value="C:ATP-binding cassette (ABC) transporter complex"/>
    <property type="evidence" value="ECO:0007669"/>
    <property type="project" value="InterPro"/>
</dbReference>
<dbReference type="Pfam" id="PF01061">
    <property type="entry name" value="ABC2_membrane"/>
    <property type="match status" value="1"/>
</dbReference>
<keyword evidence="6" id="KW-1003">Cell membrane</keyword>
<evidence type="ECO:0000256" key="3">
    <source>
        <dbReference type="ARBA" id="ARBA00022989"/>
    </source>
</evidence>
<feature type="transmembrane region" description="Helical" evidence="6">
    <location>
        <begin position="246"/>
        <end position="266"/>
    </location>
</feature>
<comment type="similarity">
    <text evidence="6">Belongs to the ABC-2 integral membrane protein family.</text>
</comment>
<keyword evidence="6" id="KW-0813">Transport</keyword>
<comment type="subcellular location">
    <subcellularLocation>
        <location evidence="6">Cell membrane</location>
        <topology evidence="6">Multi-pass membrane protein</topology>
    </subcellularLocation>
    <subcellularLocation>
        <location evidence="1">Membrane</location>
        <topology evidence="1">Multi-pass membrane protein</topology>
    </subcellularLocation>
</comment>
<evidence type="ECO:0000256" key="5">
    <source>
        <dbReference type="ARBA" id="ARBA00023251"/>
    </source>
</evidence>
<accession>A0A1Q8CTR2</accession>
<proteinExistence type="inferred from homology"/>
<keyword evidence="3 6" id="KW-1133">Transmembrane helix</keyword>
<dbReference type="InterPro" id="IPR000412">
    <property type="entry name" value="ABC_2_transport"/>
</dbReference>
<feature type="domain" description="ABC transmembrane type-2" evidence="7">
    <location>
        <begin position="32"/>
        <end position="267"/>
    </location>
</feature>
<dbReference type="PIRSF" id="PIRSF006648">
    <property type="entry name" value="DrrB"/>
    <property type="match status" value="1"/>
</dbReference>
<feature type="transmembrane region" description="Helical" evidence="6">
    <location>
        <begin position="110"/>
        <end position="135"/>
    </location>
</feature>
<feature type="transmembrane region" description="Helical" evidence="6">
    <location>
        <begin position="147"/>
        <end position="168"/>
    </location>
</feature>
<dbReference type="STRING" id="1912961.BU204_09630"/>
<gene>
    <name evidence="8" type="ORF">BU204_09630</name>
</gene>
<dbReference type="PANTHER" id="PTHR43229">
    <property type="entry name" value="NODULATION PROTEIN J"/>
    <property type="match status" value="1"/>
</dbReference>
<reference evidence="8 9" key="1">
    <citation type="submission" date="2016-12" db="EMBL/GenBank/DDBJ databases">
        <title>The draft genome sequence of Actinophytocola sp. 11-183.</title>
        <authorList>
            <person name="Wang W."/>
            <person name="Yuan L."/>
        </authorList>
    </citation>
    <scope>NUCLEOTIDE SEQUENCE [LARGE SCALE GENOMIC DNA]</scope>
    <source>
        <strain evidence="8 9">11-183</strain>
    </source>
</reference>
<dbReference type="GO" id="GO:0140359">
    <property type="term" value="F:ABC-type transporter activity"/>
    <property type="evidence" value="ECO:0007669"/>
    <property type="project" value="InterPro"/>
</dbReference>
<keyword evidence="5" id="KW-0046">Antibiotic resistance</keyword>
<dbReference type="InterPro" id="IPR013525">
    <property type="entry name" value="ABC2_TM"/>
</dbReference>
<evidence type="ECO:0000256" key="1">
    <source>
        <dbReference type="ARBA" id="ARBA00004141"/>
    </source>
</evidence>
<dbReference type="RefSeq" id="WP_075125251.1">
    <property type="nucleotide sequence ID" value="NZ_MSIE01000014.1"/>
</dbReference>
<dbReference type="AlphaFoldDB" id="A0A1Q8CTR2"/>
<keyword evidence="4 6" id="KW-0472">Membrane</keyword>
<dbReference type="GO" id="GO:0046677">
    <property type="term" value="P:response to antibiotic"/>
    <property type="evidence" value="ECO:0007669"/>
    <property type="project" value="UniProtKB-KW"/>
</dbReference>
<evidence type="ECO:0000313" key="9">
    <source>
        <dbReference type="Proteomes" id="UP000185596"/>
    </source>
</evidence>
<dbReference type="OrthoDB" id="9786643at2"/>
<name>A0A1Q8CTR2_9PSEU</name>
<comment type="caution">
    <text evidence="8">The sequence shown here is derived from an EMBL/GenBank/DDBJ whole genome shotgun (WGS) entry which is preliminary data.</text>
</comment>
<keyword evidence="2 6" id="KW-0812">Transmembrane</keyword>
<evidence type="ECO:0000256" key="6">
    <source>
        <dbReference type="RuleBase" id="RU361157"/>
    </source>
</evidence>